<evidence type="ECO:0000256" key="2">
    <source>
        <dbReference type="ARBA" id="ARBA00009172"/>
    </source>
</evidence>
<evidence type="ECO:0000256" key="3">
    <source>
        <dbReference type="ARBA" id="ARBA00022692"/>
    </source>
</evidence>
<evidence type="ECO:0000313" key="11">
    <source>
        <dbReference type="Proteomes" id="UP001458880"/>
    </source>
</evidence>
<keyword evidence="5 8" id="KW-0472">Membrane</keyword>
<sequence length="796" mass="87743">MCSVFFVLLFITFAEANNISTVNSTTGLNEKVEHSRIISLVLVIKSKGKMYPGMLVTGVAAVTQPEAKTAKENIEVCVAYNGEDTIADCTELVNDTIIDGDVAYLPIFVGVGLSNYIWMQMNETRGGHSREWMQMNETRGRTRKKCVSVAYNHAPYKVDIQGNDVKCGRCNVMDMLSCDDNTLGVLTAKRKILLFVSDWECFKIEEEQASGQNMTASMGNNADGEPCNGAPNKTDTNADSVYTVSVTGAYDNDGFKGDGDNVDDIVKKPRELTDEEASQQGKFKLSRREKWRILKNVSAVSFAFMIQFTAFQGTANLQSSINAKDGLGTVSLSAIYAALVVSCIFVPTFLIKRLTVKWTLCLSMLCYAPYIASQFYPRFYTLFYPRFYTLVPAGVVLGIGAAPMWASKATYLTQVAGVYAKLTDQAVDGIIVRFFGFFFLAWQTAELWGNLISSLVLSNPHGGPVSSGNDSLLTDFDTCGANFCVVNTNGNENLVRPNDSEIYEISGIYLACIIVAVLLIAALVDPLSRYGEKQRRNSGVELTGIQLLSATAYQLKKPYQQLLIPITIWIGMEQAFIGADFTQAYVSCALGIPSFTLTQAYVSCALGIPSVGYVMICFGVVNAICSLLFGSVMKYIGRKPIMALGAIVHTALVAWFLIWKPHPSNPAVFFIASGLWGVGDAVWQTQVNGLYGTLFRRNKEAAFSNYRLWESTGFVIAYAYSTHLCARMKLYVMLVVLEIGVVMYIVVEILHARKIRRQKEKEKQAAALEAKKSPPEPEETDDEKDDVDDDIIVTHL</sequence>
<evidence type="ECO:0000256" key="8">
    <source>
        <dbReference type="SAM" id="Phobius"/>
    </source>
</evidence>
<dbReference type="GO" id="GO:0043266">
    <property type="term" value="P:regulation of potassium ion transport"/>
    <property type="evidence" value="ECO:0007669"/>
    <property type="project" value="TreeGrafter"/>
</dbReference>
<dbReference type="GO" id="GO:0015459">
    <property type="term" value="F:potassium channel regulator activity"/>
    <property type="evidence" value="ECO:0007669"/>
    <property type="project" value="TreeGrafter"/>
</dbReference>
<keyword evidence="11" id="KW-1185">Reference proteome</keyword>
<accession>A0AAW1IFH8</accession>
<dbReference type="FunFam" id="1.20.1250.20:FF:000290">
    <property type="entry name" value="Unc-93 homolog A"/>
    <property type="match status" value="1"/>
</dbReference>
<gene>
    <name evidence="10" type="ORF">QE152_g35660</name>
</gene>
<dbReference type="SUPFAM" id="SSF103473">
    <property type="entry name" value="MFS general substrate transporter"/>
    <property type="match status" value="1"/>
</dbReference>
<comment type="subcellular location">
    <subcellularLocation>
        <location evidence="1">Membrane</location>
        <topology evidence="1">Multi-pass membrane protein</topology>
    </subcellularLocation>
</comment>
<feature type="transmembrane region" description="Helical" evidence="8">
    <location>
        <begin position="102"/>
        <end position="119"/>
    </location>
</feature>
<dbReference type="Pfam" id="PF05978">
    <property type="entry name" value="UNC-93"/>
    <property type="match status" value="1"/>
</dbReference>
<dbReference type="Gene3D" id="1.20.1250.20">
    <property type="entry name" value="MFS general substrate transporter like domains"/>
    <property type="match status" value="1"/>
</dbReference>
<reference evidence="10 11" key="1">
    <citation type="journal article" date="2024" name="BMC Genomics">
        <title>De novo assembly and annotation of Popillia japonica's genome with initial clues to its potential as an invasive pest.</title>
        <authorList>
            <person name="Cucini C."/>
            <person name="Boschi S."/>
            <person name="Funari R."/>
            <person name="Cardaioli E."/>
            <person name="Iannotti N."/>
            <person name="Marturano G."/>
            <person name="Paoli F."/>
            <person name="Bruttini M."/>
            <person name="Carapelli A."/>
            <person name="Frati F."/>
            <person name="Nardi F."/>
        </authorList>
    </citation>
    <scope>NUCLEOTIDE SEQUENCE [LARGE SCALE GENOMIC DNA]</scope>
    <source>
        <strain evidence="10">DMR45628</strain>
    </source>
</reference>
<keyword evidence="3 8" id="KW-0812">Transmembrane</keyword>
<comment type="caution">
    <text evidence="10">The sequence shown here is derived from an EMBL/GenBank/DDBJ whole genome shotgun (WGS) entry which is preliminary data.</text>
</comment>
<protein>
    <submittedName>
        <fullName evidence="10">Ion channel regulatory protein UNC-93</fullName>
    </submittedName>
</protein>
<dbReference type="PANTHER" id="PTHR19444:SF13">
    <property type="entry name" value="PROTEIN UNC-93 HOMOLOG A"/>
    <property type="match status" value="1"/>
</dbReference>
<dbReference type="EMBL" id="JASPKY010000597">
    <property type="protein sequence ID" value="KAK9688280.1"/>
    <property type="molecule type" value="Genomic_DNA"/>
</dbReference>
<feature type="transmembrane region" description="Helical" evidence="8">
    <location>
        <begin position="293"/>
        <end position="310"/>
    </location>
</feature>
<dbReference type="GO" id="GO:0005886">
    <property type="term" value="C:plasma membrane"/>
    <property type="evidence" value="ECO:0007669"/>
    <property type="project" value="TreeGrafter"/>
</dbReference>
<evidence type="ECO:0000256" key="6">
    <source>
        <dbReference type="ARBA" id="ARBA00023180"/>
    </source>
</evidence>
<evidence type="ECO:0000256" key="5">
    <source>
        <dbReference type="ARBA" id="ARBA00023136"/>
    </source>
</evidence>
<dbReference type="InterPro" id="IPR010291">
    <property type="entry name" value="Ion_channel_UNC-93"/>
</dbReference>
<feature type="transmembrane region" description="Helical" evidence="8">
    <location>
        <begin position="426"/>
        <end position="445"/>
    </location>
</feature>
<dbReference type="CDD" id="cd17406">
    <property type="entry name" value="MFS_unc93A_like"/>
    <property type="match status" value="1"/>
</dbReference>
<dbReference type="InterPro" id="IPR051951">
    <property type="entry name" value="UNC-93_regulatory"/>
</dbReference>
<dbReference type="Proteomes" id="UP001458880">
    <property type="component" value="Unassembled WGS sequence"/>
</dbReference>
<evidence type="ECO:0000256" key="4">
    <source>
        <dbReference type="ARBA" id="ARBA00022989"/>
    </source>
</evidence>
<evidence type="ECO:0000256" key="1">
    <source>
        <dbReference type="ARBA" id="ARBA00004141"/>
    </source>
</evidence>
<feature type="signal peptide" evidence="9">
    <location>
        <begin position="1"/>
        <end position="16"/>
    </location>
</feature>
<dbReference type="GO" id="GO:0006937">
    <property type="term" value="P:regulation of muscle contraction"/>
    <property type="evidence" value="ECO:0007669"/>
    <property type="project" value="TreeGrafter"/>
</dbReference>
<organism evidence="10 11">
    <name type="scientific">Popillia japonica</name>
    <name type="common">Japanese beetle</name>
    <dbReference type="NCBI Taxonomy" id="7064"/>
    <lineage>
        <taxon>Eukaryota</taxon>
        <taxon>Metazoa</taxon>
        <taxon>Ecdysozoa</taxon>
        <taxon>Arthropoda</taxon>
        <taxon>Hexapoda</taxon>
        <taxon>Insecta</taxon>
        <taxon>Pterygota</taxon>
        <taxon>Neoptera</taxon>
        <taxon>Endopterygota</taxon>
        <taxon>Coleoptera</taxon>
        <taxon>Polyphaga</taxon>
        <taxon>Scarabaeiformia</taxon>
        <taxon>Scarabaeidae</taxon>
        <taxon>Rutelinae</taxon>
        <taxon>Popillia</taxon>
    </lineage>
</organism>
<dbReference type="GO" id="GO:0055120">
    <property type="term" value="C:striated muscle dense body"/>
    <property type="evidence" value="ECO:0007669"/>
    <property type="project" value="TreeGrafter"/>
</dbReference>
<feature type="transmembrane region" description="Helical" evidence="8">
    <location>
        <begin position="330"/>
        <end position="351"/>
    </location>
</feature>
<feature type="transmembrane region" description="Helical" evidence="8">
    <location>
        <begin position="358"/>
        <end position="375"/>
    </location>
</feature>
<feature type="transmembrane region" description="Helical" evidence="8">
    <location>
        <begin position="507"/>
        <end position="527"/>
    </location>
</feature>
<feature type="compositionally biased region" description="Basic and acidic residues" evidence="7">
    <location>
        <begin position="764"/>
        <end position="775"/>
    </location>
</feature>
<feature type="transmembrane region" description="Helical" evidence="8">
    <location>
        <begin position="606"/>
        <end position="629"/>
    </location>
</feature>
<comment type="similarity">
    <text evidence="2">Belongs to the unc-93 family.</text>
</comment>
<feature type="compositionally biased region" description="Acidic residues" evidence="7">
    <location>
        <begin position="776"/>
        <end position="796"/>
    </location>
</feature>
<dbReference type="PANTHER" id="PTHR19444">
    <property type="entry name" value="UNC-93 RELATED"/>
    <property type="match status" value="1"/>
</dbReference>
<feature type="transmembrane region" description="Helical" evidence="8">
    <location>
        <begin position="730"/>
        <end position="751"/>
    </location>
</feature>
<name>A0AAW1IFH8_POPJA</name>
<dbReference type="AlphaFoldDB" id="A0AAW1IFH8"/>
<evidence type="ECO:0000256" key="7">
    <source>
        <dbReference type="SAM" id="MobiDB-lite"/>
    </source>
</evidence>
<feature type="transmembrane region" description="Helical" evidence="8">
    <location>
        <begin position="641"/>
        <end position="659"/>
    </location>
</feature>
<evidence type="ECO:0000256" key="9">
    <source>
        <dbReference type="SAM" id="SignalP"/>
    </source>
</evidence>
<evidence type="ECO:0000313" key="10">
    <source>
        <dbReference type="EMBL" id="KAK9688280.1"/>
    </source>
</evidence>
<proteinExistence type="inferred from homology"/>
<keyword evidence="4 8" id="KW-1133">Transmembrane helix</keyword>
<keyword evidence="6" id="KW-0325">Glycoprotein</keyword>
<dbReference type="InterPro" id="IPR036259">
    <property type="entry name" value="MFS_trans_sf"/>
</dbReference>
<feature type="region of interest" description="Disordered" evidence="7">
    <location>
        <begin position="764"/>
        <end position="796"/>
    </location>
</feature>
<feature type="chain" id="PRO_5043777359" evidence="9">
    <location>
        <begin position="17"/>
        <end position="796"/>
    </location>
</feature>
<feature type="transmembrane region" description="Helical" evidence="8">
    <location>
        <begin position="387"/>
        <end position="406"/>
    </location>
</feature>
<keyword evidence="9" id="KW-0732">Signal</keyword>